<dbReference type="GO" id="GO:0005739">
    <property type="term" value="C:mitochondrion"/>
    <property type="evidence" value="ECO:0007669"/>
    <property type="project" value="TreeGrafter"/>
</dbReference>
<dbReference type="AlphaFoldDB" id="A0AAD8MV22"/>
<evidence type="ECO:0000256" key="1">
    <source>
        <dbReference type="ARBA" id="ARBA00007626"/>
    </source>
</evidence>
<dbReference type="Pfam" id="PF01535">
    <property type="entry name" value="PPR"/>
    <property type="match status" value="2"/>
</dbReference>
<dbReference type="PANTHER" id="PTHR45717:SF5">
    <property type="entry name" value="PENTACOTRIPEPTIDE-REPEAT REGION OF PRORP DOMAIN-CONTAINING PROTEIN"/>
    <property type="match status" value="1"/>
</dbReference>
<feature type="repeat" description="PPR" evidence="3">
    <location>
        <begin position="140"/>
        <end position="174"/>
    </location>
</feature>
<feature type="repeat" description="PPR" evidence="3">
    <location>
        <begin position="209"/>
        <end position="243"/>
    </location>
</feature>
<protein>
    <submittedName>
        <fullName evidence="4">Pentatricopeptide repeat-containing protein, mitochondrial</fullName>
    </submittedName>
</protein>
<dbReference type="EMBL" id="JAUIZM010000005">
    <property type="protein sequence ID" value="KAK1386386.1"/>
    <property type="molecule type" value="Genomic_DNA"/>
</dbReference>
<feature type="repeat" description="PPR" evidence="3">
    <location>
        <begin position="349"/>
        <end position="383"/>
    </location>
</feature>
<evidence type="ECO:0000313" key="5">
    <source>
        <dbReference type="Proteomes" id="UP001237642"/>
    </source>
</evidence>
<dbReference type="GO" id="GO:0003729">
    <property type="term" value="F:mRNA binding"/>
    <property type="evidence" value="ECO:0007669"/>
    <property type="project" value="UniProtKB-ARBA"/>
</dbReference>
<dbReference type="InterPro" id="IPR002885">
    <property type="entry name" value="PPR_rpt"/>
</dbReference>
<dbReference type="Pfam" id="PF13812">
    <property type="entry name" value="PPR_3"/>
    <property type="match status" value="1"/>
</dbReference>
<proteinExistence type="inferred from homology"/>
<comment type="similarity">
    <text evidence="1">Belongs to the PPR family. P subfamily.</text>
</comment>
<sequence>MRNIATQITMLLRSKIYRATSSTFCTKSVTLETGKKKEKAETLYKRLSAFRETDGDITDTLDNWVSQGNYVKRFDIVGYVNLLRKLKKYQQANQVYEWLEKTSNKMNNSDRAIRIDLLAKTEGLESAEKYFDNLQGTAKTKKTYGALLNCYCKEKNLEKASNLFERMKELRLSSTLNYNNMMSLYLNLDKPEKVSLLAEEMEGENIIFDLYTYNQIMNSYASLKNFEAVEGVIEKMNKNKVRCDWFTFGNLAKIYTNAGLFKKANATLANLEKLENLHDREAFHILITLYAQTSNLDGVNRSWDSLKLVYEKPSNASYLVVLLALSKLGEVDALEKHYRQWESDRSHYDVRVSNVILESYLKRDMTEDAQQIFEDIVQSGAEPNTRTFESLTSYYIKQGNIDIALKYLEMGASKANSMKHKVFPNDETIRMFLQHFEEENDLDNVKKFCTCMKMIDRLDPTVYDSLLCASVSAVK</sequence>
<dbReference type="InterPro" id="IPR011990">
    <property type="entry name" value="TPR-like_helical_dom_sf"/>
</dbReference>
<organism evidence="4 5">
    <name type="scientific">Heracleum sosnowskyi</name>
    <dbReference type="NCBI Taxonomy" id="360622"/>
    <lineage>
        <taxon>Eukaryota</taxon>
        <taxon>Viridiplantae</taxon>
        <taxon>Streptophyta</taxon>
        <taxon>Embryophyta</taxon>
        <taxon>Tracheophyta</taxon>
        <taxon>Spermatophyta</taxon>
        <taxon>Magnoliopsida</taxon>
        <taxon>eudicotyledons</taxon>
        <taxon>Gunneridae</taxon>
        <taxon>Pentapetalae</taxon>
        <taxon>asterids</taxon>
        <taxon>campanulids</taxon>
        <taxon>Apiales</taxon>
        <taxon>Apiaceae</taxon>
        <taxon>Apioideae</taxon>
        <taxon>apioid superclade</taxon>
        <taxon>Tordylieae</taxon>
        <taxon>Tordyliinae</taxon>
        <taxon>Heracleum</taxon>
    </lineage>
</organism>
<keyword evidence="2" id="KW-0677">Repeat</keyword>
<reference evidence="4" key="2">
    <citation type="submission" date="2023-05" db="EMBL/GenBank/DDBJ databases">
        <authorList>
            <person name="Schelkunov M.I."/>
        </authorList>
    </citation>
    <scope>NUCLEOTIDE SEQUENCE</scope>
    <source>
        <strain evidence="4">Hsosn_3</strain>
        <tissue evidence="4">Leaf</tissue>
    </source>
</reference>
<dbReference type="Proteomes" id="UP001237642">
    <property type="component" value="Unassembled WGS sequence"/>
</dbReference>
<dbReference type="NCBIfam" id="TIGR00756">
    <property type="entry name" value="PPR"/>
    <property type="match status" value="2"/>
</dbReference>
<evidence type="ECO:0000256" key="2">
    <source>
        <dbReference type="ARBA" id="ARBA00022737"/>
    </source>
</evidence>
<dbReference type="Gene3D" id="1.25.40.10">
    <property type="entry name" value="Tetratricopeptide repeat domain"/>
    <property type="match status" value="3"/>
</dbReference>
<accession>A0AAD8MV22</accession>
<reference evidence="4" key="1">
    <citation type="submission" date="2023-02" db="EMBL/GenBank/DDBJ databases">
        <title>Genome of toxic invasive species Heracleum sosnowskyi carries increased number of genes despite the absence of recent whole-genome duplications.</title>
        <authorList>
            <person name="Schelkunov M."/>
            <person name="Shtratnikova V."/>
            <person name="Makarenko M."/>
            <person name="Klepikova A."/>
            <person name="Omelchenko D."/>
            <person name="Novikova G."/>
            <person name="Obukhova E."/>
            <person name="Bogdanov V."/>
            <person name="Penin A."/>
            <person name="Logacheva M."/>
        </authorList>
    </citation>
    <scope>NUCLEOTIDE SEQUENCE</scope>
    <source>
        <strain evidence="4">Hsosn_3</strain>
        <tissue evidence="4">Leaf</tissue>
    </source>
</reference>
<keyword evidence="5" id="KW-1185">Reference proteome</keyword>
<gene>
    <name evidence="4" type="ORF">POM88_024121</name>
</gene>
<evidence type="ECO:0000256" key="3">
    <source>
        <dbReference type="PROSITE-ProRule" id="PRU00708"/>
    </source>
</evidence>
<dbReference type="PROSITE" id="PS51375">
    <property type="entry name" value="PPR"/>
    <property type="match status" value="3"/>
</dbReference>
<dbReference type="SUPFAM" id="SSF48452">
    <property type="entry name" value="TPR-like"/>
    <property type="match status" value="2"/>
</dbReference>
<comment type="caution">
    <text evidence="4">The sequence shown here is derived from an EMBL/GenBank/DDBJ whole genome shotgun (WGS) entry which is preliminary data.</text>
</comment>
<dbReference type="PANTHER" id="PTHR45717">
    <property type="entry name" value="OS12G0527900 PROTEIN"/>
    <property type="match status" value="1"/>
</dbReference>
<evidence type="ECO:0000313" key="4">
    <source>
        <dbReference type="EMBL" id="KAK1386386.1"/>
    </source>
</evidence>
<name>A0AAD8MV22_9APIA</name>